<evidence type="ECO:0000313" key="2">
    <source>
        <dbReference type="EMBL" id="MCD7460539.1"/>
    </source>
</evidence>
<sequence>IFHGYAVDDGSDVHEELRIFRDKRTHKRSPRSERISLSPNDVPLGEVESDIGFTETEYEDRSLIGKVGGDETFYYSSDAYSCETDKNDGQERENFAQRRASKRLMFDPSCKKVSMENPLAQIDLPPEEMMEA</sequence>
<feature type="region of interest" description="Disordered" evidence="1">
    <location>
        <begin position="24"/>
        <end position="43"/>
    </location>
</feature>
<dbReference type="Proteomes" id="UP000823775">
    <property type="component" value="Unassembled WGS sequence"/>
</dbReference>
<feature type="non-terminal residue" evidence="2">
    <location>
        <position position="1"/>
    </location>
</feature>
<organism evidence="2 3">
    <name type="scientific">Datura stramonium</name>
    <name type="common">Jimsonweed</name>
    <name type="synonym">Common thornapple</name>
    <dbReference type="NCBI Taxonomy" id="4076"/>
    <lineage>
        <taxon>Eukaryota</taxon>
        <taxon>Viridiplantae</taxon>
        <taxon>Streptophyta</taxon>
        <taxon>Embryophyta</taxon>
        <taxon>Tracheophyta</taxon>
        <taxon>Spermatophyta</taxon>
        <taxon>Magnoliopsida</taxon>
        <taxon>eudicotyledons</taxon>
        <taxon>Gunneridae</taxon>
        <taxon>Pentapetalae</taxon>
        <taxon>asterids</taxon>
        <taxon>lamiids</taxon>
        <taxon>Solanales</taxon>
        <taxon>Solanaceae</taxon>
        <taxon>Solanoideae</taxon>
        <taxon>Datureae</taxon>
        <taxon>Datura</taxon>
    </lineage>
</organism>
<accession>A0ABS8SPV5</accession>
<keyword evidence="3" id="KW-1185">Reference proteome</keyword>
<proteinExistence type="predicted"/>
<comment type="caution">
    <text evidence="2">The sequence shown here is derived from an EMBL/GenBank/DDBJ whole genome shotgun (WGS) entry which is preliminary data.</text>
</comment>
<reference evidence="2 3" key="1">
    <citation type="journal article" date="2021" name="BMC Genomics">
        <title>Datura genome reveals duplications of psychoactive alkaloid biosynthetic genes and high mutation rate following tissue culture.</title>
        <authorList>
            <person name="Rajewski A."/>
            <person name="Carter-House D."/>
            <person name="Stajich J."/>
            <person name="Litt A."/>
        </authorList>
    </citation>
    <scope>NUCLEOTIDE SEQUENCE [LARGE SCALE GENOMIC DNA]</scope>
    <source>
        <strain evidence="2">AR-01</strain>
    </source>
</reference>
<evidence type="ECO:0000313" key="3">
    <source>
        <dbReference type="Proteomes" id="UP000823775"/>
    </source>
</evidence>
<protein>
    <submittedName>
        <fullName evidence="2">Uncharacterized protein</fullName>
    </submittedName>
</protein>
<name>A0ABS8SPV5_DATST</name>
<gene>
    <name evidence="2" type="ORF">HAX54_043730</name>
</gene>
<evidence type="ECO:0000256" key="1">
    <source>
        <dbReference type="SAM" id="MobiDB-lite"/>
    </source>
</evidence>
<dbReference type="EMBL" id="JACEIK010000658">
    <property type="protein sequence ID" value="MCD7460539.1"/>
    <property type="molecule type" value="Genomic_DNA"/>
</dbReference>